<name>A0A1Y2FMR1_9BASI</name>
<feature type="region of interest" description="Disordered" evidence="1">
    <location>
        <begin position="301"/>
        <end position="392"/>
    </location>
</feature>
<proteinExistence type="predicted"/>
<dbReference type="OrthoDB" id="3981028at2759"/>
<reference evidence="3 4" key="1">
    <citation type="submission" date="2016-07" db="EMBL/GenBank/DDBJ databases">
        <title>Pervasive Adenine N6-methylation of Active Genes in Fungi.</title>
        <authorList>
            <consortium name="DOE Joint Genome Institute"/>
            <person name="Mondo S.J."/>
            <person name="Dannebaum R.O."/>
            <person name="Kuo R.C."/>
            <person name="Labutti K."/>
            <person name="Haridas S."/>
            <person name="Kuo A."/>
            <person name="Salamov A."/>
            <person name="Ahrendt S.R."/>
            <person name="Lipzen A."/>
            <person name="Sullivan W."/>
            <person name="Andreopoulos W.B."/>
            <person name="Clum A."/>
            <person name="Lindquist E."/>
            <person name="Daum C."/>
            <person name="Ramamoorthy G.K."/>
            <person name="Gryganskyi A."/>
            <person name="Culley D."/>
            <person name="Magnuson J.K."/>
            <person name="James T.Y."/>
            <person name="O'Malley M.A."/>
            <person name="Stajich J.E."/>
            <person name="Spatafora J.W."/>
            <person name="Visel A."/>
            <person name="Grigoriev I.V."/>
        </authorList>
    </citation>
    <scope>NUCLEOTIDE SEQUENCE [LARGE SCALE GENOMIC DNA]</scope>
    <source>
        <strain evidence="3 4">62-1032</strain>
    </source>
</reference>
<evidence type="ECO:0000256" key="1">
    <source>
        <dbReference type="SAM" id="MobiDB-lite"/>
    </source>
</evidence>
<evidence type="ECO:0000313" key="3">
    <source>
        <dbReference type="EMBL" id="ORY84644.1"/>
    </source>
</evidence>
<feature type="compositionally biased region" description="Low complexity" evidence="1">
    <location>
        <begin position="350"/>
        <end position="366"/>
    </location>
</feature>
<dbReference type="STRING" id="106004.A0A1Y2FMR1"/>
<dbReference type="AlphaFoldDB" id="A0A1Y2FMR1"/>
<keyword evidence="2" id="KW-1133">Transmembrane helix</keyword>
<keyword evidence="4" id="KW-1185">Reference proteome</keyword>
<gene>
    <name evidence="3" type="ORF">BCR35DRAFT_302945</name>
</gene>
<feature type="compositionally biased region" description="Low complexity" evidence="1">
    <location>
        <begin position="373"/>
        <end position="392"/>
    </location>
</feature>
<protein>
    <submittedName>
        <fullName evidence="3">Uncharacterized protein</fullName>
    </submittedName>
</protein>
<dbReference type="EMBL" id="MCGR01000017">
    <property type="protein sequence ID" value="ORY84644.1"/>
    <property type="molecule type" value="Genomic_DNA"/>
</dbReference>
<feature type="compositionally biased region" description="Low complexity" evidence="1">
    <location>
        <begin position="313"/>
        <end position="324"/>
    </location>
</feature>
<feature type="region of interest" description="Disordered" evidence="1">
    <location>
        <begin position="214"/>
        <end position="234"/>
    </location>
</feature>
<organism evidence="3 4">
    <name type="scientific">Leucosporidium creatinivorum</name>
    <dbReference type="NCBI Taxonomy" id="106004"/>
    <lineage>
        <taxon>Eukaryota</taxon>
        <taxon>Fungi</taxon>
        <taxon>Dikarya</taxon>
        <taxon>Basidiomycota</taxon>
        <taxon>Pucciniomycotina</taxon>
        <taxon>Microbotryomycetes</taxon>
        <taxon>Leucosporidiales</taxon>
        <taxon>Leucosporidium</taxon>
    </lineage>
</organism>
<sequence>MATNGAPRSTSAGGSKSRLSQLRAHYRAATSAFLVRDYGQTAISLEEARLLLPQGGKEDAWLSALVEGREEPELDMERKLAIFRITFLATVASSSPSPSSLELYPAAISKLLSLPPAALIPTLWHSLLPSTETSSPADLGTGLDVFPTPSAAFLHPSLIVALSLGALKIEQPAQARAVLEAWFGSVGESVERVAWEESGVADWAGEFSLSGGGEGMSSSGILSGPPPAGTKPEPRKALLASWIKAMDLLVLHVMPRLGEWEAAGDFVRLQGVENGGWVPDLRVEAALAQLTQLQQQEALAHASRLQRQRQQKEQQAQADSAAKSRSSRRDAKGKGRAPSSPPLPQDRTKGANNSSSGGSSSSSAGKPSPPASPSKATSSSRPAAAEEAPSTGFASLRTSLSSYLIRSSPSHDTLTPNGSTFAPPSSALSRLPLVRTLLQSIENDPLRLLSFICAFLALLGWVRRRRRSGKKGLGVGEGLARVGEGVSWGVGRVVEVVRMGTKVTQL</sequence>
<dbReference type="InParanoid" id="A0A1Y2FMR1"/>
<dbReference type="Proteomes" id="UP000193467">
    <property type="component" value="Unassembled WGS sequence"/>
</dbReference>
<feature type="transmembrane region" description="Helical" evidence="2">
    <location>
        <begin position="445"/>
        <end position="462"/>
    </location>
</feature>
<comment type="caution">
    <text evidence="3">The sequence shown here is derived from an EMBL/GenBank/DDBJ whole genome shotgun (WGS) entry which is preliminary data.</text>
</comment>
<keyword evidence="2" id="KW-0472">Membrane</keyword>
<keyword evidence="2" id="KW-0812">Transmembrane</keyword>
<accession>A0A1Y2FMR1</accession>
<evidence type="ECO:0000313" key="4">
    <source>
        <dbReference type="Proteomes" id="UP000193467"/>
    </source>
</evidence>
<evidence type="ECO:0000256" key="2">
    <source>
        <dbReference type="SAM" id="Phobius"/>
    </source>
</evidence>